<feature type="binding site" evidence="9 12">
    <location>
        <begin position="268"/>
        <end position="271"/>
    </location>
    <ligand>
        <name>substrate</name>
    </ligand>
</feature>
<evidence type="ECO:0000256" key="12">
    <source>
        <dbReference type="PIRSR" id="PIRSR001492-2"/>
    </source>
</evidence>
<comment type="caution">
    <text evidence="16">The sequence shown here is derived from an EMBL/GenBank/DDBJ whole genome shotgun (WGS) entry which is preliminary data.</text>
</comment>
<dbReference type="SUPFAM" id="SSF64158">
    <property type="entry name" value="2,3-Bisphosphoglycerate-independent phosphoglycerate mutase, substrate-binding domain"/>
    <property type="match status" value="1"/>
</dbReference>
<dbReference type="UniPathway" id="UPA00109">
    <property type="reaction ID" value="UER00186"/>
</dbReference>
<feature type="domain" description="BPG-independent PGAM N-terminal" evidence="15">
    <location>
        <begin position="87"/>
        <end position="316"/>
    </location>
</feature>
<comment type="cofactor">
    <cofactor evidence="9">
        <name>Mn(2+)</name>
        <dbReference type="ChEBI" id="CHEBI:29035"/>
    </cofactor>
    <text evidence="9">Binds 2 manganese ions per subunit.</text>
</comment>
<dbReference type="CDD" id="cd16010">
    <property type="entry name" value="iPGM"/>
    <property type="match status" value="1"/>
</dbReference>
<dbReference type="GO" id="GO:0006096">
    <property type="term" value="P:glycolytic process"/>
    <property type="evidence" value="ECO:0007669"/>
    <property type="project" value="UniProtKB-UniRule"/>
</dbReference>
<dbReference type="Pfam" id="PF01676">
    <property type="entry name" value="Metalloenzyme"/>
    <property type="match status" value="1"/>
</dbReference>
<dbReference type="Gene3D" id="3.40.1450.10">
    <property type="entry name" value="BPG-independent phosphoglycerate mutase, domain B"/>
    <property type="match status" value="1"/>
</dbReference>
<feature type="binding site" evidence="9 13">
    <location>
        <position position="425"/>
    </location>
    <ligand>
        <name>Mn(2+)</name>
        <dbReference type="ChEBI" id="CHEBI:29035"/>
        <label>1</label>
    </ligand>
</feature>
<evidence type="ECO:0000256" key="5">
    <source>
        <dbReference type="ARBA" id="ARBA00022723"/>
    </source>
</evidence>
<evidence type="ECO:0000259" key="15">
    <source>
        <dbReference type="Pfam" id="PF06415"/>
    </source>
</evidence>
<evidence type="ECO:0000256" key="6">
    <source>
        <dbReference type="ARBA" id="ARBA00023152"/>
    </source>
</evidence>
<keyword evidence="5 9" id="KW-0479">Metal-binding</keyword>
<organism evidence="16 17">
    <name type="scientific">Candidatus Curtissbacteria bacterium RBG_13_40_7</name>
    <dbReference type="NCBI Taxonomy" id="1797706"/>
    <lineage>
        <taxon>Bacteria</taxon>
        <taxon>Candidatus Curtissiibacteriota</taxon>
    </lineage>
</organism>
<reference evidence="16 17" key="1">
    <citation type="journal article" date="2016" name="Nat. Commun.">
        <title>Thousands of microbial genomes shed light on interconnected biogeochemical processes in an aquifer system.</title>
        <authorList>
            <person name="Anantharaman K."/>
            <person name="Brown C.T."/>
            <person name="Hug L.A."/>
            <person name="Sharon I."/>
            <person name="Castelle C.J."/>
            <person name="Probst A.J."/>
            <person name="Thomas B.C."/>
            <person name="Singh A."/>
            <person name="Wilkins M.J."/>
            <person name="Karaoz U."/>
            <person name="Brodie E.L."/>
            <person name="Williams K.H."/>
            <person name="Hubbard S.S."/>
            <person name="Banfield J.F."/>
        </authorList>
    </citation>
    <scope>NUCLEOTIDE SEQUENCE [LARGE SCALE GENOMIC DNA]</scope>
</reference>
<proteinExistence type="inferred from homology"/>
<dbReference type="PANTHER" id="PTHR31637">
    <property type="entry name" value="2,3-BISPHOSPHOGLYCERATE-INDEPENDENT PHOSPHOGLYCERATE MUTASE"/>
    <property type="match status" value="1"/>
</dbReference>
<evidence type="ECO:0000259" key="14">
    <source>
        <dbReference type="Pfam" id="PF01676"/>
    </source>
</evidence>
<evidence type="ECO:0000256" key="9">
    <source>
        <dbReference type="HAMAP-Rule" id="MF_01038"/>
    </source>
</evidence>
<feature type="binding site" evidence="9 13">
    <location>
        <position position="17"/>
    </location>
    <ligand>
        <name>Mn(2+)</name>
        <dbReference type="ChEBI" id="CHEBI:29035"/>
        <label>2</label>
    </ligand>
</feature>
<feature type="binding site" evidence="9 13">
    <location>
        <position position="463"/>
    </location>
    <ligand>
        <name>Mn(2+)</name>
        <dbReference type="ChEBI" id="CHEBI:29035"/>
        <label>2</label>
    </ligand>
</feature>
<dbReference type="InterPro" id="IPR005995">
    <property type="entry name" value="Pgm_bpd_ind"/>
</dbReference>
<evidence type="ECO:0000313" key="16">
    <source>
        <dbReference type="EMBL" id="OGD84329.1"/>
    </source>
</evidence>
<feature type="binding site" evidence="9 12">
    <location>
        <position position="192"/>
    </location>
    <ligand>
        <name>substrate</name>
    </ligand>
</feature>
<feature type="binding site" evidence="9 13">
    <location>
        <position position="462"/>
    </location>
    <ligand>
        <name>Mn(2+)</name>
        <dbReference type="ChEBI" id="CHEBI:29035"/>
        <label>2</label>
    </ligand>
</feature>
<dbReference type="Gene3D" id="3.40.720.10">
    <property type="entry name" value="Alkaline Phosphatase, subunit A"/>
    <property type="match status" value="1"/>
</dbReference>
<sequence length="532" mass="58957">MLKINQKPKPLVLCILDGWGIAKDSSANAITQANCTNFNHLWFAYPHALLTTVGHSVGLPEGEVGNSEVGHQNLGAGRIVFQEMLRINMSIADGTFFENEAFISACDHVKKFNSKIHLMGLVGLGAVHSEMEHLYALLNLIQKQQIQPSKVKIHIFTDGRDSPPTSAKIYVEALEKKIKEANLGQIASVGGRYFAMDRDNRWERTGKEYNCLLGKSTNYASSALEGIDKSYMNGRTDEFIEPFLIVDSSQIPIGKVAAGDAIIFFNHRADRARQLTQSFVLDDMHSIKSSDEKKIETFDRGPKLTNLYFVTLAQYEKNLPVNKVAYLPEEIIMPIARIFSERNARQLHIAETEKYAHVTYFFNGGHEKPFTGEDRVLVPSPKVASYDLAPEMSAAQITKELIKRINLRLYDFIVVNYANPDMVAHTGNIEATIKALQTVDNNLGLLAKAIFTVGGGLIVTSDHGNAEQMINFQTGEIDTEHNLNPAPCILAFNDLRGLNVQLPQGLLADVAPTILAALRIPKPPQMTGRSLL</sequence>
<feature type="binding site" evidence="9 12">
    <location>
        <position position="354"/>
    </location>
    <ligand>
        <name>substrate</name>
    </ligand>
</feature>
<evidence type="ECO:0000313" key="17">
    <source>
        <dbReference type="Proteomes" id="UP000179252"/>
    </source>
</evidence>
<feature type="binding site" evidence="9 13">
    <location>
        <position position="481"/>
    </location>
    <ligand>
        <name>Mn(2+)</name>
        <dbReference type="ChEBI" id="CHEBI:29035"/>
        <label>1</label>
    </ligand>
</feature>
<dbReference type="PIRSF" id="PIRSF001492">
    <property type="entry name" value="IPGAM"/>
    <property type="match status" value="1"/>
</dbReference>
<dbReference type="GO" id="GO:0006007">
    <property type="term" value="P:glucose catabolic process"/>
    <property type="evidence" value="ECO:0007669"/>
    <property type="project" value="InterPro"/>
</dbReference>
<dbReference type="PANTHER" id="PTHR31637:SF0">
    <property type="entry name" value="2,3-BISPHOSPHOGLYCERATE-INDEPENDENT PHOSPHOGLYCERATE MUTASE"/>
    <property type="match status" value="1"/>
</dbReference>
<keyword evidence="7 9" id="KW-0464">Manganese</keyword>
<dbReference type="InterPro" id="IPR011258">
    <property type="entry name" value="BPG-indep_PGM_N"/>
</dbReference>
<dbReference type="HAMAP" id="MF_01038">
    <property type="entry name" value="GpmI"/>
    <property type="match status" value="1"/>
</dbReference>
<dbReference type="NCBIfam" id="TIGR01307">
    <property type="entry name" value="pgm_bpd_ind"/>
    <property type="match status" value="1"/>
</dbReference>
<evidence type="ECO:0000256" key="7">
    <source>
        <dbReference type="ARBA" id="ARBA00023211"/>
    </source>
</evidence>
<comment type="catalytic activity">
    <reaction evidence="1 9">
        <text>(2R)-2-phosphoglycerate = (2R)-3-phosphoglycerate</text>
        <dbReference type="Rhea" id="RHEA:15901"/>
        <dbReference type="ChEBI" id="CHEBI:58272"/>
        <dbReference type="ChEBI" id="CHEBI:58289"/>
        <dbReference type="EC" id="5.4.2.12"/>
    </reaction>
</comment>
<accession>A0A1F5FXJ4</accession>
<dbReference type="EC" id="5.4.2.12" evidence="9 10"/>
<name>A0A1F5FXJ4_9BACT</name>
<dbReference type="Proteomes" id="UP000179252">
    <property type="component" value="Unassembled WGS sequence"/>
</dbReference>
<evidence type="ECO:0000256" key="8">
    <source>
        <dbReference type="ARBA" id="ARBA00023235"/>
    </source>
</evidence>
<feature type="domain" description="Metalloenzyme" evidence="14">
    <location>
        <begin position="9"/>
        <end position="521"/>
    </location>
</feature>
<feature type="binding site" evidence="9 13">
    <location>
        <position position="67"/>
    </location>
    <ligand>
        <name>Mn(2+)</name>
        <dbReference type="ChEBI" id="CHEBI:29035"/>
        <label>2</label>
    </ligand>
</feature>
<dbReference type="EMBL" id="MFAU01000024">
    <property type="protein sequence ID" value="OGD84329.1"/>
    <property type="molecule type" value="Genomic_DNA"/>
</dbReference>
<dbReference type="FunFam" id="3.40.1450.10:FF:000002">
    <property type="entry name" value="2,3-bisphosphoglycerate-independent phosphoglycerate mutase"/>
    <property type="match status" value="1"/>
</dbReference>
<comment type="pathway">
    <text evidence="3 9">Carbohydrate degradation; glycolysis; pyruvate from D-glyceraldehyde 3-phosphate: step 3/5.</text>
</comment>
<protein>
    <recommendedName>
        <fullName evidence="9 10">2,3-bisphosphoglycerate-independent phosphoglycerate mutase</fullName>
        <shortName evidence="9">BPG-independent PGAM</shortName>
        <shortName evidence="9">Phosphoglyceromutase</shortName>
        <shortName evidence="9">iPGM</shortName>
        <ecNumber evidence="9 10">5.4.2.12</ecNumber>
    </recommendedName>
</protein>
<feature type="active site" description="Phosphoserine intermediate" evidence="9 11">
    <location>
        <position position="67"/>
    </location>
</feature>
<dbReference type="InterPro" id="IPR006124">
    <property type="entry name" value="Metalloenzyme"/>
</dbReference>
<dbReference type="InterPro" id="IPR017850">
    <property type="entry name" value="Alkaline_phosphatase_core_sf"/>
</dbReference>
<feature type="binding site" evidence="9 12">
    <location>
        <position position="198"/>
    </location>
    <ligand>
        <name>substrate</name>
    </ligand>
</feature>
<gene>
    <name evidence="9" type="primary">gpmI</name>
    <name evidence="16" type="ORF">A2165_00020</name>
</gene>
<evidence type="ECO:0000256" key="1">
    <source>
        <dbReference type="ARBA" id="ARBA00000370"/>
    </source>
</evidence>
<evidence type="ECO:0000256" key="10">
    <source>
        <dbReference type="NCBIfam" id="TIGR01307"/>
    </source>
</evidence>
<dbReference type="GO" id="GO:0004619">
    <property type="term" value="F:phosphoglycerate mutase activity"/>
    <property type="evidence" value="ECO:0007669"/>
    <property type="project" value="UniProtKB-UniRule"/>
</dbReference>
<comment type="function">
    <text evidence="2 9">Catalyzes the interconversion of 2-phosphoglycerate and 3-phosphoglycerate.</text>
</comment>
<keyword evidence="6 9" id="KW-0324">Glycolysis</keyword>
<feature type="binding site" evidence="9 12">
    <location>
        <position position="128"/>
    </location>
    <ligand>
        <name>substrate</name>
    </ligand>
</feature>
<feature type="binding site" evidence="9 13">
    <location>
        <position position="421"/>
    </location>
    <ligand>
        <name>Mn(2+)</name>
        <dbReference type="ChEBI" id="CHEBI:29035"/>
        <label>1</label>
    </ligand>
</feature>
<comment type="subunit">
    <text evidence="9">Monomer.</text>
</comment>
<dbReference type="GO" id="GO:0030145">
    <property type="term" value="F:manganese ion binding"/>
    <property type="evidence" value="ECO:0007669"/>
    <property type="project" value="UniProtKB-UniRule"/>
</dbReference>
<dbReference type="InterPro" id="IPR036646">
    <property type="entry name" value="PGAM_B_sf"/>
</dbReference>
<dbReference type="Pfam" id="PF06415">
    <property type="entry name" value="iPGM_N"/>
    <property type="match status" value="1"/>
</dbReference>
<dbReference type="AlphaFoldDB" id="A0A1F5FXJ4"/>
<dbReference type="GO" id="GO:0005829">
    <property type="term" value="C:cytosol"/>
    <property type="evidence" value="ECO:0007669"/>
    <property type="project" value="TreeGrafter"/>
</dbReference>
<dbReference type="SUPFAM" id="SSF53649">
    <property type="entry name" value="Alkaline phosphatase-like"/>
    <property type="match status" value="1"/>
</dbReference>
<evidence type="ECO:0000256" key="11">
    <source>
        <dbReference type="PIRSR" id="PIRSR001492-1"/>
    </source>
</evidence>
<keyword evidence="8 9" id="KW-0413">Isomerase</keyword>
<feature type="binding site" evidence="9 12">
    <location>
        <begin position="160"/>
        <end position="161"/>
    </location>
    <ligand>
        <name>substrate</name>
    </ligand>
</feature>
<evidence type="ECO:0000256" key="3">
    <source>
        <dbReference type="ARBA" id="ARBA00004798"/>
    </source>
</evidence>
<comment type="similarity">
    <text evidence="4 9">Belongs to the BPG-independent phosphoglycerate mutase family.</text>
</comment>
<evidence type="ECO:0000256" key="4">
    <source>
        <dbReference type="ARBA" id="ARBA00008819"/>
    </source>
</evidence>
<evidence type="ECO:0000256" key="13">
    <source>
        <dbReference type="PIRSR" id="PIRSR001492-3"/>
    </source>
</evidence>
<evidence type="ECO:0000256" key="2">
    <source>
        <dbReference type="ARBA" id="ARBA00002315"/>
    </source>
</evidence>